<evidence type="ECO:0000256" key="1">
    <source>
        <dbReference type="ARBA" id="ARBA00010638"/>
    </source>
</evidence>
<evidence type="ECO:0000313" key="6">
    <source>
        <dbReference type="EMBL" id="OBU02053.1"/>
    </source>
</evidence>
<evidence type="ECO:0000313" key="7">
    <source>
        <dbReference type="Proteomes" id="UP000092247"/>
    </source>
</evidence>
<comment type="catalytic activity">
    <reaction evidence="5">
        <text>(6S)-5-formyl-5,6,7,8-tetrahydrofolate + ATP = (6R)-5,10-methenyltetrahydrofolate + ADP + phosphate</text>
        <dbReference type="Rhea" id="RHEA:10488"/>
        <dbReference type="ChEBI" id="CHEBI:30616"/>
        <dbReference type="ChEBI" id="CHEBI:43474"/>
        <dbReference type="ChEBI" id="CHEBI:57455"/>
        <dbReference type="ChEBI" id="CHEBI:57457"/>
        <dbReference type="ChEBI" id="CHEBI:456216"/>
        <dbReference type="EC" id="6.3.3.2"/>
    </reaction>
</comment>
<dbReference type="InterPro" id="IPR037171">
    <property type="entry name" value="NagB/RpiA_transferase-like"/>
</dbReference>
<dbReference type="EMBL" id="LZEX01000046">
    <property type="protein sequence ID" value="OBU02053.1"/>
    <property type="molecule type" value="Genomic_DNA"/>
</dbReference>
<evidence type="ECO:0000256" key="4">
    <source>
        <dbReference type="PIRSR" id="PIRSR006806-1"/>
    </source>
</evidence>
<dbReference type="SUPFAM" id="SSF100950">
    <property type="entry name" value="NagB/RpiA/CoA transferase-like"/>
    <property type="match status" value="1"/>
</dbReference>
<protein>
    <recommendedName>
        <fullName evidence="5">5-formyltetrahydrofolate cyclo-ligase</fullName>
        <ecNumber evidence="5">6.3.3.2</ecNumber>
    </recommendedName>
</protein>
<name>A0A1B8GZ17_9GAMM</name>
<dbReference type="Pfam" id="PF01812">
    <property type="entry name" value="5-FTHF_cyc-lig"/>
    <property type="match status" value="1"/>
</dbReference>
<keyword evidence="5" id="KW-0460">Magnesium</keyword>
<evidence type="ECO:0000256" key="3">
    <source>
        <dbReference type="ARBA" id="ARBA00022840"/>
    </source>
</evidence>
<dbReference type="GO" id="GO:0009396">
    <property type="term" value="P:folic acid-containing compound biosynthetic process"/>
    <property type="evidence" value="ECO:0007669"/>
    <property type="project" value="TreeGrafter"/>
</dbReference>
<feature type="binding site" evidence="4">
    <location>
        <begin position="141"/>
        <end position="149"/>
    </location>
    <ligand>
        <name>ATP</name>
        <dbReference type="ChEBI" id="CHEBI:30616"/>
    </ligand>
</feature>
<organism evidence="6 7">
    <name type="scientific">Morganella psychrotolerans</name>
    <dbReference type="NCBI Taxonomy" id="368603"/>
    <lineage>
        <taxon>Bacteria</taxon>
        <taxon>Pseudomonadati</taxon>
        <taxon>Pseudomonadota</taxon>
        <taxon>Gammaproteobacteria</taxon>
        <taxon>Enterobacterales</taxon>
        <taxon>Morganellaceae</taxon>
        <taxon>Morganella</taxon>
    </lineage>
</organism>
<dbReference type="GO" id="GO:0035999">
    <property type="term" value="P:tetrahydrofolate interconversion"/>
    <property type="evidence" value="ECO:0007669"/>
    <property type="project" value="TreeGrafter"/>
</dbReference>
<gene>
    <name evidence="6" type="ORF">AYY17_13625</name>
</gene>
<dbReference type="Gene3D" id="3.40.50.10420">
    <property type="entry name" value="NagB/RpiA/CoA transferase-like"/>
    <property type="match status" value="1"/>
</dbReference>
<reference evidence="6 7" key="1">
    <citation type="submission" date="2016-06" db="EMBL/GenBank/DDBJ databases">
        <authorList>
            <person name="Kjaerup R.B."/>
            <person name="Dalgaard T.S."/>
            <person name="Juul-Madsen H.R."/>
        </authorList>
    </citation>
    <scope>NUCLEOTIDE SEQUENCE [LARGE SCALE GENOMIC DNA]</scope>
    <source>
        <strain evidence="6 7">GCSL-Mp3</strain>
    </source>
</reference>
<comment type="caution">
    <text evidence="6">The sequence shown here is derived from an EMBL/GenBank/DDBJ whole genome shotgun (WGS) entry which is preliminary data.</text>
</comment>
<dbReference type="PIRSF" id="PIRSF006806">
    <property type="entry name" value="FTHF_cligase"/>
    <property type="match status" value="1"/>
</dbReference>
<proteinExistence type="inferred from homology"/>
<dbReference type="NCBIfam" id="TIGR02727">
    <property type="entry name" value="MTHFS_bact"/>
    <property type="match status" value="1"/>
</dbReference>
<evidence type="ECO:0000256" key="5">
    <source>
        <dbReference type="RuleBase" id="RU361279"/>
    </source>
</evidence>
<dbReference type="AlphaFoldDB" id="A0A1B8GZ17"/>
<dbReference type="InterPro" id="IPR024185">
    <property type="entry name" value="FTHF_cligase-like_sf"/>
</dbReference>
<keyword evidence="5" id="KW-0479">Metal-binding</keyword>
<dbReference type="GO" id="GO:0005524">
    <property type="term" value="F:ATP binding"/>
    <property type="evidence" value="ECO:0007669"/>
    <property type="project" value="UniProtKB-KW"/>
</dbReference>
<sequence>MTNETLLQTRHHLRQSIRQKRRELSPQQQSDAAHALVQQIIRHPDISDANNIALFLSFDGEIDTGPLTEWLWSQGKHVFLPVLHPFSRHHLLFLAYRPDTPLIKNKFSISEPALDVTQVLPPEKLDLMFIPLVAFDSQGERLGMGGGFYDRMLTNWQTKGFYPVGLAHDCQQVSELPAAQWDIPLPEILTPSRRWLWSEHK</sequence>
<feature type="binding site" evidence="4">
    <location>
        <begin position="10"/>
        <end position="14"/>
    </location>
    <ligand>
        <name>ATP</name>
        <dbReference type="ChEBI" id="CHEBI:30616"/>
    </ligand>
</feature>
<dbReference type="InterPro" id="IPR002698">
    <property type="entry name" value="FTHF_cligase"/>
</dbReference>
<comment type="cofactor">
    <cofactor evidence="5">
        <name>Mg(2+)</name>
        <dbReference type="ChEBI" id="CHEBI:18420"/>
    </cofactor>
</comment>
<dbReference type="EC" id="6.3.3.2" evidence="5"/>
<dbReference type="GO" id="GO:0046872">
    <property type="term" value="F:metal ion binding"/>
    <property type="evidence" value="ECO:0007669"/>
    <property type="project" value="UniProtKB-KW"/>
</dbReference>
<keyword evidence="2 4" id="KW-0547">Nucleotide-binding</keyword>
<feature type="binding site" evidence="4">
    <location>
        <position position="61"/>
    </location>
    <ligand>
        <name>substrate</name>
    </ligand>
</feature>
<dbReference type="PANTHER" id="PTHR23407:SF1">
    <property type="entry name" value="5-FORMYLTETRAHYDROFOLATE CYCLO-LIGASE"/>
    <property type="match status" value="1"/>
</dbReference>
<dbReference type="STRING" id="368603.AYY16_00385"/>
<keyword evidence="6" id="KW-0436">Ligase</keyword>
<dbReference type="Proteomes" id="UP000092247">
    <property type="component" value="Unassembled WGS sequence"/>
</dbReference>
<accession>A0A1B8GZ17</accession>
<evidence type="ECO:0000256" key="2">
    <source>
        <dbReference type="ARBA" id="ARBA00022741"/>
    </source>
</evidence>
<dbReference type="GO" id="GO:0030272">
    <property type="term" value="F:5-formyltetrahydrofolate cyclo-ligase activity"/>
    <property type="evidence" value="ECO:0007669"/>
    <property type="project" value="UniProtKB-EC"/>
</dbReference>
<comment type="similarity">
    <text evidence="1 5">Belongs to the 5-formyltetrahydrofolate cyclo-ligase family.</text>
</comment>
<feature type="binding site" evidence="4">
    <location>
        <position position="56"/>
    </location>
    <ligand>
        <name>substrate</name>
    </ligand>
</feature>
<dbReference type="RefSeq" id="WP_067426975.1">
    <property type="nucleotide sequence ID" value="NZ_LZEX01000046.1"/>
</dbReference>
<dbReference type="PANTHER" id="PTHR23407">
    <property type="entry name" value="ATPASE INHIBITOR/5-FORMYLTETRAHYDROFOLATE CYCLO-LIGASE"/>
    <property type="match status" value="1"/>
</dbReference>
<keyword evidence="3 4" id="KW-0067">ATP-binding</keyword>